<evidence type="ECO:0000313" key="3">
    <source>
        <dbReference type="Proteomes" id="UP000237889"/>
    </source>
</evidence>
<dbReference type="PIRSF" id="PIRSF002825">
    <property type="entry name" value="CfbpA"/>
    <property type="match status" value="1"/>
</dbReference>
<dbReference type="RefSeq" id="WP_106749658.1">
    <property type="nucleotide sequence ID" value="NZ_CP027668.1"/>
</dbReference>
<evidence type="ECO:0000313" key="2">
    <source>
        <dbReference type="EMBL" id="AVO46317.1"/>
    </source>
</evidence>
<evidence type="ECO:0000256" key="1">
    <source>
        <dbReference type="ARBA" id="ARBA00022729"/>
    </source>
</evidence>
<dbReference type="SUPFAM" id="SSF53850">
    <property type="entry name" value="Periplasmic binding protein-like II"/>
    <property type="match status" value="1"/>
</dbReference>
<dbReference type="KEGG" id="phr:C6569_15335"/>
<organism evidence="2 3">
    <name type="scientific">Phreatobacter cathodiphilus</name>
    <dbReference type="NCBI Taxonomy" id="1868589"/>
    <lineage>
        <taxon>Bacteria</taxon>
        <taxon>Pseudomonadati</taxon>
        <taxon>Pseudomonadota</taxon>
        <taxon>Alphaproteobacteria</taxon>
        <taxon>Hyphomicrobiales</taxon>
        <taxon>Phreatobacteraceae</taxon>
        <taxon>Phreatobacter</taxon>
    </lineage>
</organism>
<gene>
    <name evidence="2" type="ORF">C6569_15335</name>
</gene>
<sequence length="348" mass="38960">MTTTFVRSAFGLALALALGCGGDHARAQTRTSVTLYTSVETDQLAVFKEAIEKDLPDIEVRWVRDSTGVITARVLAERANPRADMIFGLAATSLMLFASADMLEPYKPRQAEEIKPAFRDSSTRHRWTGMDAYVSAICFNRDEARKAGAPVPSRWRDLLHPSLRQRIVMPHPASSGTGFLLVAGWIQIMGEEAAWAFMEQLHQSVALYTHSGSAPCVQAARGERVVGLSFDMRGAREKSMGAPIEVVVPEDGAGWEMEAFALIRDRPKDQADAARRIADWAASRRANELYAQFYAVVAHRDVTNRPPNYPPHAEERMLRNDFSWMAQNRDRILAEWSRRFDGRMPAPR</sequence>
<dbReference type="CDD" id="cd13544">
    <property type="entry name" value="PBP2_Fbp_like_1"/>
    <property type="match status" value="1"/>
</dbReference>
<dbReference type="Proteomes" id="UP000237889">
    <property type="component" value="Chromosome"/>
</dbReference>
<dbReference type="InterPro" id="IPR026045">
    <property type="entry name" value="Ferric-bd"/>
</dbReference>
<accession>A0A2S0NE34</accession>
<dbReference type="Pfam" id="PF13343">
    <property type="entry name" value="SBP_bac_6"/>
    <property type="match status" value="1"/>
</dbReference>
<dbReference type="PANTHER" id="PTHR30006:SF2">
    <property type="entry name" value="ABC TRANSPORTER SUBSTRATE-BINDING PROTEIN"/>
    <property type="match status" value="1"/>
</dbReference>
<keyword evidence="1" id="KW-0732">Signal</keyword>
<name>A0A2S0NE34_9HYPH</name>
<protein>
    <submittedName>
        <fullName evidence="2">Putative 2-aminoethylphosphonate ABC transporter substrate-binding protein</fullName>
    </submittedName>
</protein>
<dbReference type="PROSITE" id="PS51257">
    <property type="entry name" value="PROKAR_LIPOPROTEIN"/>
    <property type="match status" value="1"/>
</dbReference>
<dbReference type="OrthoDB" id="9766989at2"/>
<dbReference type="GO" id="GO:0030976">
    <property type="term" value="F:thiamine pyrophosphate binding"/>
    <property type="evidence" value="ECO:0007669"/>
    <property type="project" value="TreeGrafter"/>
</dbReference>
<dbReference type="Gene3D" id="3.40.190.10">
    <property type="entry name" value="Periplasmic binding protein-like II"/>
    <property type="match status" value="2"/>
</dbReference>
<dbReference type="GO" id="GO:0030288">
    <property type="term" value="C:outer membrane-bounded periplasmic space"/>
    <property type="evidence" value="ECO:0007669"/>
    <property type="project" value="TreeGrafter"/>
</dbReference>
<proteinExistence type="predicted"/>
<dbReference type="GO" id="GO:0030975">
    <property type="term" value="F:thiamine binding"/>
    <property type="evidence" value="ECO:0007669"/>
    <property type="project" value="TreeGrafter"/>
</dbReference>
<dbReference type="GO" id="GO:0015888">
    <property type="term" value="P:thiamine transport"/>
    <property type="evidence" value="ECO:0007669"/>
    <property type="project" value="TreeGrafter"/>
</dbReference>
<dbReference type="InterPro" id="IPR017663">
    <property type="entry name" value="ABC_2-AEP-bd"/>
</dbReference>
<dbReference type="AlphaFoldDB" id="A0A2S0NE34"/>
<reference evidence="2 3" key="1">
    <citation type="submission" date="2018-03" db="EMBL/GenBank/DDBJ databases">
        <title>Genome sequencing of Phreatobacter sp.</title>
        <authorList>
            <person name="Kim S.-J."/>
            <person name="Heo J."/>
            <person name="Kwon S.-W."/>
        </authorList>
    </citation>
    <scope>NUCLEOTIDE SEQUENCE [LARGE SCALE GENOMIC DNA]</scope>
    <source>
        <strain evidence="2 3">S-12</strain>
    </source>
</reference>
<dbReference type="EMBL" id="CP027668">
    <property type="protein sequence ID" value="AVO46317.1"/>
    <property type="molecule type" value="Genomic_DNA"/>
</dbReference>
<dbReference type="PANTHER" id="PTHR30006">
    <property type="entry name" value="THIAMINE-BINDING PERIPLASMIC PROTEIN-RELATED"/>
    <property type="match status" value="1"/>
</dbReference>
<dbReference type="NCBIfam" id="TIGR03261">
    <property type="entry name" value="phnS2"/>
    <property type="match status" value="1"/>
</dbReference>
<keyword evidence="3" id="KW-1185">Reference proteome</keyword>